<evidence type="ECO:0000313" key="2">
    <source>
        <dbReference type="Proteomes" id="UP000033882"/>
    </source>
</evidence>
<reference evidence="1 2" key="1">
    <citation type="journal article" date="2015" name="Nature">
        <title>rRNA introns, odd ribosomes, and small enigmatic genomes across a large radiation of phyla.</title>
        <authorList>
            <person name="Brown C.T."/>
            <person name="Hug L.A."/>
            <person name="Thomas B.C."/>
            <person name="Sharon I."/>
            <person name="Castelle C.J."/>
            <person name="Singh A."/>
            <person name="Wilkins M.J."/>
            <person name="Williams K.H."/>
            <person name="Banfield J.F."/>
        </authorList>
    </citation>
    <scope>NUCLEOTIDE SEQUENCE [LARGE SCALE GENOMIC DNA]</scope>
</reference>
<dbReference type="AlphaFoldDB" id="A0A0G1U4W6"/>
<dbReference type="Proteomes" id="UP000033882">
    <property type="component" value="Unassembled WGS sequence"/>
</dbReference>
<gene>
    <name evidence="1" type="ORF">UY19_C0019G0005</name>
</gene>
<proteinExistence type="predicted"/>
<protein>
    <submittedName>
        <fullName evidence="1">Uncharacterized protein</fullName>
    </submittedName>
</protein>
<dbReference type="EMBL" id="LCPB01000019">
    <property type="protein sequence ID" value="KKU89089.1"/>
    <property type="molecule type" value="Genomic_DNA"/>
</dbReference>
<name>A0A0G1U4W6_9BACT</name>
<evidence type="ECO:0000313" key="1">
    <source>
        <dbReference type="EMBL" id="KKU89089.1"/>
    </source>
</evidence>
<comment type="caution">
    <text evidence="1">The sequence shown here is derived from an EMBL/GenBank/DDBJ whole genome shotgun (WGS) entry which is preliminary data.</text>
</comment>
<sequence>MTNALERYKKECEEMKLAAMVWRLILWHACDEGRFEIPTEQEWLSSELVAAIGEDVTGTKTFFSGRHDWSGQEYNQDFGWQDRLNDILESCEEVFHNKFDGSTPEGILRALLKRFVHYTFHSDHDEKGYTSELKLLIENDPAIARGRSLFIPHREMAMKSIRFLGEQGVDVYAGAMEWCSRIGLLMQPYIARDVAYIEKHYSW</sequence>
<accession>A0A0G1U4W6</accession>
<organism evidence="1 2">
    <name type="scientific">Candidatus Wolfebacteria bacterium GW2011_GWA2_47_9b</name>
    <dbReference type="NCBI Taxonomy" id="1619005"/>
    <lineage>
        <taxon>Bacteria</taxon>
        <taxon>Candidatus Wolfeibacteriota</taxon>
    </lineage>
</organism>